<accession>A0A225WR19</accession>
<dbReference type="InterPro" id="IPR043502">
    <property type="entry name" value="DNA/RNA_pol_sf"/>
</dbReference>
<comment type="caution">
    <text evidence="2">The sequence shown here is derived from an EMBL/GenBank/DDBJ whole genome shotgun (WGS) entry which is preliminary data.</text>
</comment>
<feature type="region of interest" description="Disordered" evidence="1">
    <location>
        <begin position="1"/>
        <end position="20"/>
    </location>
</feature>
<dbReference type="PANTHER" id="PTHR33064">
    <property type="entry name" value="POL PROTEIN"/>
    <property type="match status" value="1"/>
</dbReference>
<evidence type="ECO:0000313" key="3">
    <source>
        <dbReference type="Proteomes" id="UP000198211"/>
    </source>
</evidence>
<evidence type="ECO:0008006" key="4">
    <source>
        <dbReference type="Google" id="ProtNLM"/>
    </source>
</evidence>
<dbReference type="AlphaFoldDB" id="A0A225WR19"/>
<dbReference type="PANTHER" id="PTHR33064:SF37">
    <property type="entry name" value="RIBONUCLEASE H"/>
    <property type="match status" value="1"/>
</dbReference>
<gene>
    <name evidence="2" type="ORF">PHMEG_0006017</name>
</gene>
<proteinExistence type="predicted"/>
<dbReference type="InterPro" id="IPR043128">
    <property type="entry name" value="Rev_trsase/Diguanyl_cyclase"/>
</dbReference>
<dbReference type="SUPFAM" id="SSF56672">
    <property type="entry name" value="DNA/RNA polymerases"/>
    <property type="match status" value="1"/>
</dbReference>
<dbReference type="EMBL" id="NBNE01000412">
    <property type="protein sequence ID" value="OWZ19688.1"/>
    <property type="molecule type" value="Genomic_DNA"/>
</dbReference>
<dbReference type="InterPro" id="IPR051320">
    <property type="entry name" value="Viral_Replic_Matur_Polypro"/>
</dbReference>
<name>A0A225WR19_9STRA</name>
<organism evidence="2 3">
    <name type="scientific">Phytophthora megakarya</name>
    <dbReference type="NCBI Taxonomy" id="4795"/>
    <lineage>
        <taxon>Eukaryota</taxon>
        <taxon>Sar</taxon>
        <taxon>Stramenopiles</taxon>
        <taxon>Oomycota</taxon>
        <taxon>Peronosporomycetes</taxon>
        <taxon>Peronosporales</taxon>
        <taxon>Peronosporaceae</taxon>
        <taxon>Phytophthora</taxon>
    </lineage>
</organism>
<dbReference type="Proteomes" id="UP000198211">
    <property type="component" value="Unassembled WGS sequence"/>
</dbReference>
<reference evidence="3" key="1">
    <citation type="submission" date="2017-03" db="EMBL/GenBank/DDBJ databases">
        <title>Phytopthora megakarya and P. palmivora, two closely related causual agents of cacao black pod achieved similar genome size and gene model numbers by different mechanisms.</title>
        <authorList>
            <person name="Ali S."/>
            <person name="Shao J."/>
            <person name="Larry D.J."/>
            <person name="Kronmiller B."/>
            <person name="Shen D."/>
            <person name="Strem M.D."/>
            <person name="Melnick R.L."/>
            <person name="Guiltinan M.J."/>
            <person name="Tyler B.M."/>
            <person name="Meinhardt L.W."/>
            <person name="Bailey B.A."/>
        </authorList>
    </citation>
    <scope>NUCLEOTIDE SEQUENCE [LARGE SCALE GENOMIC DNA]</scope>
    <source>
        <strain evidence="3">zdho120</strain>
    </source>
</reference>
<keyword evidence="3" id="KW-1185">Reference proteome</keyword>
<evidence type="ECO:0000256" key="1">
    <source>
        <dbReference type="SAM" id="MobiDB-lite"/>
    </source>
</evidence>
<protein>
    <recommendedName>
        <fullName evidence="4">Reverse transcriptase</fullName>
    </recommendedName>
</protein>
<evidence type="ECO:0000313" key="2">
    <source>
        <dbReference type="EMBL" id="OWZ19688.1"/>
    </source>
</evidence>
<dbReference type="OrthoDB" id="430238at2759"/>
<sequence length="86" mass="9834">MPERILERPAKPRSHEVVSEGLRSDSKNIKRVTEFSFSTTKKGMQSFLGALNYYSRFIPDFAVYVAALYQLKDEDFEPVGDLSTAR</sequence>
<dbReference type="Gene3D" id="3.30.70.270">
    <property type="match status" value="1"/>
</dbReference>